<name>A0AAV7RWI2_PLEWA</name>
<gene>
    <name evidence="1" type="ORF">NDU88_009068</name>
</gene>
<proteinExistence type="predicted"/>
<dbReference type="Proteomes" id="UP001066276">
    <property type="component" value="Chromosome 5"/>
</dbReference>
<keyword evidence="2" id="KW-1185">Reference proteome</keyword>
<sequence>MPVHAKAHITEAAVGGVRSRVAEALPRGQANTRTVLWPPALKPLLIRDPATCWGCHGNGLLWGLKNVAWWIGGCDTT</sequence>
<protein>
    <submittedName>
        <fullName evidence="1">Uncharacterized protein</fullName>
    </submittedName>
</protein>
<comment type="caution">
    <text evidence="1">The sequence shown here is derived from an EMBL/GenBank/DDBJ whole genome shotgun (WGS) entry which is preliminary data.</text>
</comment>
<evidence type="ECO:0000313" key="1">
    <source>
        <dbReference type="EMBL" id="KAJ1156345.1"/>
    </source>
</evidence>
<evidence type="ECO:0000313" key="2">
    <source>
        <dbReference type="Proteomes" id="UP001066276"/>
    </source>
</evidence>
<dbReference type="AlphaFoldDB" id="A0AAV7RWI2"/>
<dbReference type="EMBL" id="JANPWB010000009">
    <property type="protein sequence ID" value="KAJ1156345.1"/>
    <property type="molecule type" value="Genomic_DNA"/>
</dbReference>
<reference evidence="1" key="1">
    <citation type="journal article" date="2022" name="bioRxiv">
        <title>Sequencing and chromosome-scale assembly of the giantPleurodeles waltlgenome.</title>
        <authorList>
            <person name="Brown T."/>
            <person name="Elewa A."/>
            <person name="Iarovenko S."/>
            <person name="Subramanian E."/>
            <person name="Araus A.J."/>
            <person name="Petzold A."/>
            <person name="Susuki M."/>
            <person name="Suzuki K.-i.T."/>
            <person name="Hayashi T."/>
            <person name="Toyoda A."/>
            <person name="Oliveira C."/>
            <person name="Osipova E."/>
            <person name="Leigh N.D."/>
            <person name="Simon A."/>
            <person name="Yun M.H."/>
        </authorList>
    </citation>
    <scope>NUCLEOTIDE SEQUENCE</scope>
    <source>
        <strain evidence="1">20211129_DDA</strain>
        <tissue evidence="1">Liver</tissue>
    </source>
</reference>
<accession>A0AAV7RWI2</accession>
<organism evidence="1 2">
    <name type="scientific">Pleurodeles waltl</name>
    <name type="common">Iberian ribbed newt</name>
    <dbReference type="NCBI Taxonomy" id="8319"/>
    <lineage>
        <taxon>Eukaryota</taxon>
        <taxon>Metazoa</taxon>
        <taxon>Chordata</taxon>
        <taxon>Craniata</taxon>
        <taxon>Vertebrata</taxon>
        <taxon>Euteleostomi</taxon>
        <taxon>Amphibia</taxon>
        <taxon>Batrachia</taxon>
        <taxon>Caudata</taxon>
        <taxon>Salamandroidea</taxon>
        <taxon>Salamandridae</taxon>
        <taxon>Pleurodelinae</taxon>
        <taxon>Pleurodeles</taxon>
    </lineage>
</organism>